<dbReference type="SUPFAM" id="SSF101233">
    <property type="entry name" value="PWI domain"/>
    <property type="match status" value="1"/>
</dbReference>
<proteinExistence type="predicted"/>
<feature type="region of interest" description="Disordered" evidence="6">
    <location>
        <begin position="473"/>
        <end position="527"/>
    </location>
</feature>
<dbReference type="GO" id="GO:0003723">
    <property type="term" value="F:RNA binding"/>
    <property type="evidence" value="ECO:0007669"/>
    <property type="project" value="UniProtKB-UniRule"/>
</dbReference>
<evidence type="ECO:0000256" key="6">
    <source>
        <dbReference type="SAM" id="MobiDB-lite"/>
    </source>
</evidence>
<sequence length="759" mass="84057">MQFPEEDSPVLKEWIVKRLENTSDADADVLADYVLALLHNANDDTNVQEVFDAEITPFLREDTKVFTNDLIQTIKHRSYPYFPTGPAASGRKRGFQDRGDYDAPDGREQFMGGGRSFKQPRRGGGRRGYVDPDRPQPVQELQYGYPSAPGLNANAPAFAPGGPVLDMSGFNPNGDPMEAMRKLQELQQQIGLQMASFPNFPQQQNYPSQRQQPQRRRGRCRDYDNKGYCARGHNCMYEHSNETEAMFNNLPAPQISGQIQLPVGGNETSRAQSVNTFVPQPGFSDPASPQVDMYKTGSPKHRRDNRHGQQKRSGPKRAPFSFLGPMHDRTQTKLVVECIPEENFEEKQIRDFFSQFGNIEEVTMMAYKRLAIVKFDTWHSANEAYNSPNVIFNNRFVKLFWYKDEKHAELGNGGGTNGAEKETSATNGSRISADAQEPEIDMEEFKRQQETAQKAHEEKMRIKKELAEKQAELDRKRKELQAKQEAEKQKLAKLAAAKKESLPPGDEDMGEKEEGAKPSKPSSQTEALRATLAKLQEEAKSIGLDPHVNSEEDATISTYADYSPYPSYSPYPPRGGRGGYSRGGRGGYVPRGSYRGRGGTPGRGNIHAAYAAFSLDNRPKKVALTGVDFSAPEKDEALRQHLFSMGELSAEIQVTPAKTHVGFSDRKAAENFFNTIAAALPGDKIEVAWIANTAGPLPGSATSKIEATGGTERNGGAVEEEGVDATMADTDAKHNGGQVQLEGVEEDYDVAGDNEWDIA</sequence>
<feature type="compositionally biased region" description="Basic and acidic residues" evidence="6">
    <location>
        <begin position="473"/>
        <end position="490"/>
    </location>
</feature>
<feature type="compositionally biased region" description="Basic residues" evidence="6">
    <location>
        <begin position="298"/>
        <end position="315"/>
    </location>
</feature>
<feature type="domain" description="C3H1-type" evidence="8">
    <location>
        <begin position="214"/>
        <end position="242"/>
    </location>
</feature>
<dbReference type="CDD" id="cd12257">
    <property type="entry name" value="RRM1_RBM26_like"/>
    <property type="match status" value="1"/>
</dbReference>
<dbReference type="SUPFAM" id="SSF54928">
    <property type="entry name" value="RNA-binding domain, RBD"/>
    <property type="match status" value="1"/>
</dbReference>
<keyword evidence="5" id="KW-0479">Metal-binding</keyword>
<reference evidence="9" key="1">
    <citation type="submission" date="2022-10" db="EMBL/GenBank/DDBJ databases">
        <title>Tapping the CABI collections for fungal endophytes: first genome assemblies for Collariella, Neodidymelliopsis, Ascochyta clinopodiicola, Didymella pomorum, Didymosphaeria variabile, Neocosmospora piperis and Neocucurbitaria cava.</title>
        <authorList>
            <person name="Hill R."/>
        </authorList>
    </citation>
    <scope>NUCLEOTIDE SEQUENCE</scope>
    <source>
        <strain evidence="9">IMI 355082</strain>
    </source>
</reference>
<keyword evidence="1" id="KW-0507">mRNA processing</keyword>
<organism evidence="9 10">
    <name type="scientific">Gnomoniopsis smithogilvyi</name>
    <dbReference type="NCBI Taxonomy" id="1191159"/>
    <lineage>
        <taxon>Eukaryota</taxon>
        <taxon>Fungi</taxon>
        <taxon>Dikarya</taxon>
        <taxon>Ascomycota</taxon>
        <taxon>Pezizomycotina</taxon>
        <taxon>Sordariomycetes</taxon>
        <taxon>Sordariomycetidae</taxon>
        <taxon>Diaporthales</taxon>
        <taxon>Gnomoniaceae</taxon>
        <taxon>Gnomoniopsis</taxon>
    </lineage>
</organism>
<gene>
    <name evidence="9" type="ORF">N0V93_004389</name>
</gene>
<dbReference type="InterPro" id="IPR000571">
    <property type="entry name" value="Znf_CCCH"/>
</dbReference>
<dbReference type="InterPro" id="IPR000504">
    <property type="entry name" value="RRM_dom"/>
</dbReference>
<dbReference type="Pfam" id="PF00076">
    <property type="entry name" value="RRM_1"/>
    <property type="match status" value="1"/>
</dbReference>
<feature type="compositionally biased region" description="Gly residues" evidence="6">
    <location>
        <begin position="575"/>
        <end position="586"/>
    </location>
</feature>
<dbReference type="EMBL" id="JAPEVB010000003">
    <property type="protein sequence ID" value="KAJ4390791.1"/>
    <property type="molecule type" value="Genomic_DNA"/>
</dbReference>
<feature type="zinc finger region" description="C3H1-type" evidence="5">
    <location>
        <begin position="214"/>
        <end position="242"/>
    </location>
</feature>
<feature type="region of interest" description="Disordered" evidence="6">
    <location>
        <begin position="410"/>
        <end position="460"/>
    </location>
</feature>
<dbReference type="InterPro" id="IPR036483">
    <property type="entry name" value="PWI_dom_sf"/>
</dbReference>
<dbReference type="SMART" id="SM00360">
    <property type="entry name" value="RRM"/>
    <property type="match status" value="1"/>
</dbReference>
<dbReference type="Gene3D" id="1.20.1390.10">
    <property type="entry name" value="PWI domain"/>
    <property type="match status" value="1"/>
</dbReference>
<dbReference type="Gene3D" id="3.30.70.330">
    <property type="match status" value="1"/>
</dbReference>
<feature type="region of interest" description="Disordered" evidence="6">
    <location>
        <begin position="198"/>
        <end position="221"/>
    </location>
</feature>
<keyword evidence="5" id="KW-0862">Zinc</keyword>
<evidence type="ECO:0008006" key="11">
    <source>
        <dbReference type="Google" id="ProtNLM"/>
    </source>
</evidence>
<evidence type="ECO:0000313" key="10">
    <source>
        <dbReference type="Proteomes" id="UP001140453"/>
    </source>
</evidence>
<evidence type="ECO:0000259" key="8">
    <source>
        <dbReference type="PROSITE" id="PS50103"/>
    </source>
</evidence>
<dbReference type="Proteomes" id="UP001140453">
    <property type="component" value="Unassembled WGS sequence"/>
</dbReference>
<dbReference type="PROSITE" id="PS50102">
    <property type="entry name" value="RRM"/>
    <property type="match status" value="1"/>
</dbReference>
<dbReference type="OrthoDB" id="443401at2759"/>
<keyword evidence="2 4" id="KW-0694">RNA-binding</keyword>
<evidence type="ECO:0000256" key="3">
    <source>
        <dbReference type="ARBA" id="ARBA00043866"/>
    </source>
</evidence>
<dbReference type="AlphaFoldDB" id="A0A9W8YR01"/>
<dbReference type="InterPro" id="IPR035979">
    <property type="entry name" value="RBD_domain_sf"/>
</dbReference>
<dbReference type="PANTHER" id="PTHR14398:SF0">
    <property type="entry name" value="ZINC FINGER PROTEIN SWM"/>
    <property type="match status" value="1"/>
</dbReference>
<dbReference type="PROSITE" id="PS50103">
    <property type="entry name" value="ZF_C3H1"/>
    <property type="match status" value="1"/>
</dbReference>
<feature type="domain" description="RRM" evidence="7">
    <location>
        <begin position="332"/>
        <end position="404"/>
    </location>
</feature>
<dbReference type="InterPro" id="IPR045137">
    <property type="entry name" value="RBM26/27"/>
</dbReference>
<dbReference type="InterPro" id="IPR002483">
    <property type="entry name" value="PWI_dom"/>
</dbReference>
<evidence type="ECO:0000256" key="4">
    <source>
        <dbReference type="PROSITE-ProRule" id="PRU00176"/>
    </source>
</evidence>
<dbReference type="GO" id="GO:0005634">
    <property type="term" value="C:nucleus"/>
    <property type="evidence" value="ECO:0007669"/>
    <property type="project" value="TreeGrafter"/>
</dbReference>
<feature type="compositionally biased region" description="Basic and acidic residues" evidence="6">
    <location>
        <begin position="443"/>
        <end position="460"/>
    </location>
</feature>
<dbReference type="PANTHER" id="PTHR14398">
    <property type="entry name" value="RNA RECOGNITION RRM/RNP DOMAIN"/>
    <property type="match status" value="1"/>
</dbReference>
<evidence type="ECO:0000259" key="7">
    <source>
        <dbReference type="PROSITE" id="PS50102"/>
    </source>
</evidence>
<dbReference type="GO" id="GO:0008270">
    <property type="term" value="F:zinc ion binding"/>
    <property type="evidence" value="ECO:0007669"/>
    <property type="project" value="UniProtKB-KW"/>
</dbReference>
<comment type="caution">
    <text evidence="9">The sequence shown here is derived from an EMBL/GenBank/DDBJ whole genome shotgun (WGS) entry which is preliminary data.</text>
</comment>
<feature type="region of interest" description="Disordered" evidence="6">
    <location>
        <begin position="280"/>
        <end position="324"/>
    </location>
</feature>
<keyword evidence="10" id="KW-1185">Reference proteome</keyword>
<feature type="compositionally biased region" description="Low complexity" evidence="6">
    <location>
        <begin position="201"/>
        <end position="212"/>
    </location>
</feature>
<evidence type="ECO:0000256" key="2">
    <source>
        <dbReference type="ARBA" id="ARBA00022884"/>
    </source>
</evidence>
<accession>A0A9W8YR01</accession>
<feature type="region of interest" description="Disordered" evidence="6">
    <location>
        <begin position="112"/>
        <end position="136"/>
    </location>
</feature>
<evidence type="ECO:0000313" key="9">
    <source>
        <dbReference type="EMBL" id="KAJ4390791.1"/>
    </source>
</evidence>
<name>A0A9W8YR01_9PEZI</name>
<feature type="region of interest" description="Disordered" evidence="6">
    <location>
        <begin position="567"/>
        <end position="586"/>
    </location>
</feature>
<evidence type="ECO:0000256" key="1">
    <source>
        <dbReference type="ARBA" id="ARBA00022664"/>
    </source>
</evidence>
<comment type="function">
    <text evidence="3">May be involved in the turnover of nuclear polyadenylated (pA+) RNA.</text>
</comment>
<dbReference type="GO" id="GO:0006397">
    <property type="term" value="P:mRNA processing"/>
    <property type="evidence" value="ECO:0007669"/>
    <property type="project" value="UniProtKB-KW"/>
</dbReference>
<keyword evidence="5" id="KW-0863">Zinc-finger</keyword>
<dbReference type="InterPro" id="IPR012677">
    <property type="entry name" value="Nucleotide-bd_a/b_plait_sf"/>
</dbReference>
<protein>
    <recommendedName>
        <fullName evidence="11">RNA-binding protein</fullName>
    </recommendedName>
</protein>
<dbReference type="Pfam" id="PF01480">
    <property type="entry name" value="PWI"/>
    <property type="match status" value="1"/>
</dbReference>
<evidence type="ECO:0000256" key="5">
    <source>
        <dbReference type="PROSITE-ProRule" id="PRU00723"/>
    </source>
</evidence>